<protein>
    <submittedName>
        <fullName evidence="2">DinB family protein</fullName>
    </submittedName>
</protein>
<evidence type="ECO:0000313" key="2">
    <source>
        <dbReference type="EMBL" id="MFK9092554.1"/>
    </source>
</evidence>
<dbReference type="Pfam" id="PF12867">
    <property type="entry name" value="DinB_2"/>
    <property type="match status" value="1"/>
</dbReference>
<accession>A0ABW8RGE5</accession>
<organism evidence="2 3">
    <name type="scientific">Bacillus salipaludis</name>
    <dbReference type="NCBI Taxonomy" id="2547811"/>
    <lineage>
        <taxon>Bacteria</taxon>
        <taxon>Bacillati</taxon>
        <taxon>Bacillota</taxon>
        <taxon>Bacilli</taxon>
        <taxon>Bacillales</taxon>
        <taxon>Bacillaceae</taxon>
        <taxon>Bacillus</taxon>
    </lineage>
</organism>
<dbReference type="Gene3D" id="1.20.120.450">
    <property type="entry name" value="dinb family like domain"/>
    <property type="match status" value="1"/>
</dbReference>
<reference evidence="2 3" key="1">
    <citation type="submission" date="2024-11" db="EMBL/GenBank/DDBJ databases">
        <authorList>
            <person name="Lucas J.A."/>
        </authorList>
    </citation>
    <scope>NUCLEOTIDE SEQUENCE [LARGE SCALE GENOMIC DNA]</scope>
    <source>
        <strain evidence="2 3">Z 5.4</strain>
    </source>
</reference>
<sequence length="170" mass="19730">MPRQGDYVLNTLFTVRKELLIEVDALSDEQLNKKPSADKWSVSQVIRHLISMDEMILPSLKKAVQQESTKTLEKNLDFVLDRTKKVISPLPEPSAEIISKKELLKNLTHARTPLLEYIHEIIDESVIEDKSMIHPLFGPMSIIQMIEFIGLHEKRHIEQIKEIKDSLLYY</sequence>
<dbReference type="RefSeq" id="WP_406581129.1">
    <property type="nucleotide sequence ID" value="NZ_JBJHQH010000009.1"/>
</dbReference>
<name>A0ABW8RGE5_9BACI</name>
<keyword evidence="3" id="KW-1185">Reference proteome</keyword>
<dbReference type="EMBL" id="JBJHQH010000009">
    <property type="protein sequence ID" value="MFK9092554.1"/>
    <property type="molecule type" value="Genomic_DNA"/>
</dbReference>
<dbReference type="Proteomes" id="UP001623041">
    <property type="component" value="Unassembled WGS sequence"/>
</dbReference>
<comment type="caution">
    <text evidence="2">The sequence shown here is derived from an EMBL/GenBank/DDBJ whole genome shotgun (WGS) entry which is preliminary data.</text>
</comment>
<dbReference type="InterPro" id="IPR034660">
    <property type="entry name" value="DinB/YfiT-like"/>
</dbReference>
<gene>
    <name evidence="2" type="ORF">ACJEBI_13795</name>
</gene>
<evidence type="ECO:0000259" key="1">
    <source>
        <dbReference type="Pfam" id="PF12867"/>
    </source>
</evidence>
<evidence type="ECO:0000313" key="3">
    <source>
        <dbReference type="Proteomes" id="UP001623041"/>
    </source>
</evidence>
<dbReference type="SUPFAM" id="SSF109854">
    <property type="entry name" value="DinB/YfiT-like putative metalloenzymes"/>
    <property type="match status" value="1"/>
</dbReference>
<proteinExistence type="predicted"/>
<feature type="domain" description="DinB-like" evidence="1">
    <location>
        <begin position="15"/>
        <end position="160"/>
    </location>
</feature>
<dbReference type="InterPro" id="IPR024775">
    <property type="entry name" value="DinB-like"/>
</dbReference>